<protein>
    <submittedName>
        <fullName evidence="2">LPXTG-motif cell wall anchor domain protein</fullName>
    </submittedName>
</protein>
<evidence type="ECO:0000256" key="1">
    <source>
        <dbReference type="SAM" id="Phobius"/>
    </source>
</evidence>
<evidence type="ECO:0000313" key="2">
    <source>
        <dbReference type="EMBL" id="EGV13160.1"/>
    </source>
</evidence>
<organism evidence="2 3">
    <name type="scientific">Streptococcus infantis X</name>
    <dbReference type="NCBI Taxonomy" id="997830"/>
    <lineage>
        <taxon>Bacteria</taxon>
        <taxon>Bacillati</taxon>
        <taxon>Bacillota</taxon>
        <taxon>Bacilli</taxon>
        <taxon>Lactobacillales</taxon>
        <taxon>Streptococcaceae</taxon>
        <taxon>Streptococcus</taxon>
    </lineage>
</organism>
<evidence type="ECO:0000313" key="3">
    <source>
        <dbReference type="Proteomes" id="UP000003399"/>
    </source>
</evidence>
<dbReference type="eggNOG" id="ENOG5032B7W">
    <property type="taxonomic scope" value="Bacteria"/>
</dbReference>
<name>F9PE22_9STRE</name>
<sequence>MSNNQLIITLIGIAVLLLIAFAVAILLRKRNESRLAALEEKKKNYITFLLMMR</sequence>
<gene>
    <name evidence="2" type="ORF">HMPREF1124_0301</name>
</gene>
<keyword evidence="1" id="KW-0812">Transmembrane</keyword>
<comment type="caution">
    <text evidence="2">The sequence shown here is derived from an EMBL/GenBank/DDBJ whole genome shotgun (WGS) entry which is preliminary data.</text>
</comment>
<keyword evidence="1" id="KW-0472">Membrane</keyword>
<dbReference type="EMBL" id="AFUQ01000007">
    <property type="protein sequence ID" value="EGV13160.1"/>
    <property type="molecule type" value="Genomic_DNA"/>
</dbReference>
<dbReference type="NCBIfam" id="TIGR01167">
    <property type="entry name" value="LPXTG_anchor"/>
    <property type="match status" value="1"/>
</dbReference>
<dbReference type="PATRIC" id="fig|997830.4.peg.1061"/>
<reference evidence="2 3" key="1">
    <citation type="submission" date="2011-07" db="EMBL/GenBank/DDBJ databases">
        <authorList>
            <person name="Harkins D.M."/>
            <person name="Madupu R."/>
            <person name="Durkin A.S."/>
            <person name="Torralba M."/>
            <person name="Methe B."/>
            <person name="Sutton G.G."/>
            <person name="Nelson K.E."/>
        </authorList>
    </citation>
    <scope>NUCLEOTIDE SEQUENCE [LARGE SCALE GENOMIC DNA]</scope>
    <source>
        <strain evidence="2 3">X</strain>
    </source>
</reference>
<proteinExistence type="predicted"/>
<dbReference type="Proteomes" id="UP000003399">
    <property type="component" value="Unassembled WGS sequence"/>
</dbReference>
<dbReference type="AlphaFoldDB" id="F9PE22"/>
<accession>F9PE22</accession>
<feature type="transmembrane region" description="Helical" evidence="1">
    <location>
        <begin position="6"/>
        <end position="27"/>
    </location>
</feature>
<keyword evidence="1" id="KW-1133">Transmembrane helix</keyword>